<dbReference type="InterPro" id="IPR027417">
    <property type="entry name" value="P-loop_NTPase"/>
</dbReference>
<dbReference type="PANTHER" id="PTHR22990">
    <property type="entry name" value="F-BOX ONLY PROTEIN"/>
    <property type="match status" value="1"/>
</dbReference>
<dbReference type="SUPFAM" id="SSF52540">
    <property type="entry name" value="P-loop containing nucleoside triphosphate hydrolases"/>
    <property type="match status" value="1"/>
</dbReference>
<evidence type="ECO:0000313" key="5">
    <source>
        <dbReference type="EMBL" id="MDG5753847.1"/>
    </source>
</evidence>
<gene>
    <name evidence="5" type="ORF">P6P90_07660</name>
</gene>
<proteinExistence type="predicted"/>
<feature type="domain" description="Dynamin N-terminal" evidence="3">
    <location>
        <begin position="51"/>
        <end position="163"/>
    </location>
</feature>
<dbReference type="Pfam" id="PF13229">
    <property type="entry name" value="Beta_helix"/>
    <property type="match status" value="2"/>
</dbReference>
<dbReference type="InterPro" id="IPR011050">
    <property type="entry name" value="Pectin_lyase_fold/virulence"/>
</dbReference>
<keyword evidence="1" id="KW-0677">Repeat</keyword>
<dbReference type="Pfam" id="PF00350">
    <property type="entry name" value="Dynamin_N"/>
    <property type="match status" value="1"/>
</dbReference>
<sequence length="1055" mass="120128">MESLQLLQSHLKHIHNELQAHAAQVPSLHDKELQMSMERIERRLERPCFTIGVMGPRNSGKSTLVNALLGEDLLPAGEALLAAATTHIVFGAHDGTVITYRENGQTEQITELPLSHAFYEDMRLGKSMQYQLFHKPAALSSWDAYEHIDWVIVDLPGEQSYEADLVLYVLDITSDITTELQRLEPDIKERAVFILNKADLVSDPYVQQTQWQQELGRDVYVVSAQTSLYEQLVQAGGDAAPFYQRTLKERGEVATLVRAGLRQLEDEVIVPVFLNLQHEAERALQSMMLKQSQRVAALCEQDTAQLQKQIEMKKENQMAAALKKQALHTLLQQHEETKERIRNEIEATAAVCQMDETEKFPPFLMNPFPYHTESDEFEEKEAAYEEGEQRLRQWLNEQPQLDVSASYKEGMHYEPSSYNYFAMLNELARKELKALNEHVYAYSQKYPKTITYMEMPQDVTPQPIRVNEEPMHYDSYAKAINVSAYEVPYTDRVWLVFQKTKYMTLYKYSLQSAVQMAERELTKRYYSYAKQYHEAYMTEKYNRFAGRVIERALHVVTNSQQHVQQLLFRTKKELDTLQQQIDALNEQIACTKALKKRILYKTMIVTHAREVAATDDLASLIEASQPGTTFLLGEGEYIIDRPVLLQSAAFIGQGTTCTKLRIEKSVLQGHSYDSFRFEQMALIFTEPFQMDGHFLFASHCSFQNARIYTGDNTELVLQRCSWKEGMLEVSGSYHMTDCELQDTAVSLIKAASGDMHRNKWQNSSLTCEQQAYAQLSYNEMLGERSGIMVRDNSRLEMKGARISQAVCAVTLMHQAVAICKENLFHASKNGIRALDVATVTVENNRFEGNTVGLYAASNIDVFRGNHIENNHTGVHIASGEIGDFSNNIFTENIIGLQVTGEGNGTIEHNTFSEQRESGVMLEGHAQIWLVNNRCEKQHTGIVCKEAAVAVLVNNTIEENEIGVCLRDEASVEVKHNFFNSNRQCGMAITGHVTGSVIANHYRNNGLSFSVDTAKIMEFADNKQTEQGFAVLKPQYWQAKMKVRRSTSKAKKQKQR</sequence>
<dbReference type="SMART" id="SM00710">
    <property type="entry name" value="PbH1"/>
    <property type="match status" value="6"/>
</dbReference>
<evidence type="ECO:0000259" key="4">
    <source>
        <dbReference type="Pfam" id="PF13229"/>
    </source>
</evidence>
<organism evidence="5 6">
    <name type="scientific">Ectobacillus antri</name>
    <dbReference type="NCBI Taxonomy" id="2486280"/>
    <lineage>
        <taxon>Bacteria</taxon>
        <taxon>Bacillati</taxon>
        <taxon>Bacillota</taxon>
        <taxon>Bacilli</taxon>
        <taxon>Bacillales</taxon>
        <taxon>Bacillaceae</taxon>
        <taxon>Ectobacillus</taxon>
    </lineage>
</organism>
<dbReference type="InterPro" id="IPR012334">
    <property type="entry name" value="Pectin_lyas_fold"/>
</dbReference>
<comment type="caution">
    <text evidence="5">The sequence shown here is derived from an EMBL/GenBank/DDBJ whole genome shotgun (WGS) entry which is preliminary data.</text>
</comment>
<dbReference type="SUPFAM" id="SSF51126">
    <property type="entry name" value="Pectin lyase-like"/>
    <property type="match status" value="1"/>
</dbReference>
<dbReference type="InterPro" id="IPR045063">
    <property type="entry name" value="Dynamin_N"/>
</dbReference>
<keyword evidence="2" id="KW-0175">Coiled coil</keyword>
<protein>
    <submittedName>
        <fullName evidence="5">NosD domain-containing protein</fullName>
    </submittedName>
</protein>
<feature type="domain" description="Right handed beta helix" evidence="4">
    <location>
        <begin position="734"/>
        <end position="856"/>
    </location>
</feature>
<dbReference type="Proteomes" id="UP001218246">
    <property type="component" value="Unassembled WGS sequence"/>
</dbReference>
<evidence type="ECO:0000259" key="3">
    <source>
        <dbReference type="Pfam" id="PF00350"/>
    </source>
</evidence>
<feature type="domain" description="Right handed beta helix" evidence="4">
    <location>
        <begin position="861"/>
        <end position="999"/>
    </location>
</feature>
<name>A0ABT6H4E4_9BACI</name>
<dbReference type="InterPro" id="IPR051550">
    <property type="entry name" value="SCF-Subunits/Alg-Epimerases"/>
</dbReference>
<dbReference type="PANTHER" id="PTHR22990:SF15">
    <property type="entry name" value="F-BOX ONLY PROTEIN 10"/>
    <property type="match status" value="1"/>
</dbReference>
<feature type="coiled-coil region" evidence="2">
    <location>
        <begin position="567"/>
        <end position="594"/>
    </location>
</feature>
<feature type="coiled-coil region" evidence="2">
    <location>
        <begin position="296"/>
        <end position="351"/>
    </location>
</feature>
<dbReference type="RefSeq" id="WP_278018346.1">
    <property type="nucleotide sequence ID" value="NZ_JARRRY010000009.1"/>
</dbReference>
<keyword evidence="6" id="KW-1185">Reference proteome</keyword>
<dbReference type="Gene3D" id="2.160.20.10">
    <property type="entry name" value="Single-stranded right-handed beta-helix, Pectin lyase-like"/>
    <property type="match status" value="1"/>
</dbReference>
<accession>A0ABT6H4E4</accession>
<dbReference type="InterPro" id="IPR006626">
    <property type="entry name" value="PbH1"/>
</dbReference>
<evidence type="ECO:0000256" key="2">
    <source>
        <dbReference type="SAM" id="Coils"/>
    </source>
</evidence>
<dbReference type="EMBL" id="JARULN010000004">
    <property type="protein sequence ID" value="MDG5753847.1"/>
    <property type="molecule type" value="Genomic_DNA"/>
</dbReference>
<reference evidence="5 6" key="1">
    <citation type="submission" date="2023-04" db="EMBL/GenBank/DDBJ databases">
        <title>Ectobacillus antri isolated from activated sludge.</title>
        <authorList>
            <person name="Yan P."/>
            <person name="Liu X."/>
        </authorList>
    </citation>
    <scope>NUCLEOTIDE SEQUENCE [LARGE SCALE GENOMIC DNA]</scope>
    <source>
        <strain evidence="5 6">C18H</strain>
    </source>
</reference>
<evidence type="ECO:0000313" key="6">
    <source>
        <dbReference type="Proteomes" id="UP001218246"/>
    </source>
</evidence>
<evidence type="ECO:0000256" key="1">
    <source>
        <dbReference type="ARBA" id="ARBA00022737"/>
    </source>
</evidence>
<dbReference type="InterPro" id="IPR039448">
    <property type="entry name" value="Beta_helix"/>
</dbReference>
<dbReference type="Gene3D" id="3.40.50.300">
    <property type="entry name" value="P-loop containing nucleotide triphosphate hydrolases"/>
    <property type="match status" value="1"/>
</dbReference>